<dbReference type="RefSeq" id="WP_166657723.1">
    <property type="nucleotide sequence ID" value="NZ_SOAU01000001.1"/>
</dbReference>
<evidence type="ECO:0000313" key="2">
    <source>
        <dbReference type="Proteomes" id="UP000294558"/>
    </source>
</evidence>
<organism evidence="1 2">
    <name type="scientific">Ilumatobacter fluminis</name>
    <dbReference type="NCBI Taxonomy" id="467091"/>
    <lineage>
        <taxon>Bacteria</taxon>
        <taxon>Bacillati</taxon>
        <taxon>Actinomycetota</taxon>
        <taxon>Acidimicrobiia</taxon>
        <taxon>Acidimicrobiales</taxon>
        <taxon>Ilumatobacteraceae</taxon>
        <taxon>Ilumatobacter</taxon>
    </lineage>
</organism>
<evidence type="ECO:0000313" key="1">
    <source>
        <dbReference type="EMBL" id="TDT18453.1"/>
    </source>
</evidence>
<reference evidence="1 2" key="1">
    <citation type="submission" date="2019-03" db="EMBL/GenBank/DDBJ databases">
        <title>Sequencing the genomes of 1000 actinobacteria strains.</title>
        <authorList>
            <person name="Klenk H.-P."/>
        </authorList>
    </citation>
    <scope>NUCLEOTIDE SEQUENCE [LARGE SCALE GENOMIC DNA]</scope>
    <source>
        <strain evidence="1 2">DSM 18936</strain>
    </source>
</reference>
<name>A0A4R7I6N6_9ACTN</name>
<proteinExistence type="predicted"/>
<comment type="caution">
    <text evidence="1">The sequence shown here is derived from an EMBL/GenBank/DDBJ whole genome shotgun (WGS) entry which is preliminary data.</text>
</comment>
<accession>A0A4R7I6N6</accession>
<dbReference type="EMBL" id="SOAU01000001">
    <property type="protein sequence ID" value="TDT18453.1"/>
    <property type="molecule type" value="Genomic_DNA"/>
</dbReference>
<dbReference type="AlphaFoldDB" id="A0A4R7I6N6"/>
<keyword evidence="2" id="KW-1185">Reference proteome</keyword>
<protein>
    <submittedName>
        <fullName evidence="1">Uncharacterized protein</fullName>
    </submittedName>
</protein>
<dbReference type="Proteomes" id="UP000294558">
    <property type="component" value="Unassembled WGS sequence"/>
</dbReference>
<gene>
    <name evidence="1" type="ORF">BDK89_4073</name>
</gene>
<sequence>MADRSTFIVHLTSDETVWVEVVATGEVISVADLDLVGATIERCRSEGAAVEDFPAKR</sequence>